<protein>
    <submittedName>
        <fullName evidence="1">Uncharacterized protein</fullName>
    </submittedName>
</protein>
<reference evidence="1" key="1">
    <citation type="submission" date="2020-03" db="EMBL/GenBank/DDBJ databases">
        <title>Castanea mollissima Vanexum genome sequencing.</title>
        <authorList>
            <person name="Staton M."/>
        </authorList>
    </citation>
    <scope>NUCLEOTIDE SEQUENCE</scope>
    <source>
        <tissue evidence="1">Leaf</tissue>
    </source>
</reference>
<dbReference type="AlphaFoldDB" id="A0A8J4R5Z4"/>
<dbReference type="OrthoDB" id="10529365at2759"/>
<dbReference type="EMBL" id="JRKL02002130">
    <property type="protein sequence ID" value="KAF3960324.1"/>
    <property type="molecule type" value="Genomic_DNA"/>
</dbReference>
<evidence type="ECO:0000313" key="1">
    <source>
        <dbReference type="EMBL" id="KAF3960324.1"/>
    </source>
</evidence>
<name>A0A8J4R5Z4_9ROSI</name>
<organism evidence="1 2">
    <name type="scientific">Castanea mollissima</name>
    <name type="common">Chinese chestnut</name>
    <dbReference type="NCBI Taxonomy" id="60419"/>
    <lineage>
        <taxon>Eukaryota</taxon>
        <taxon>Viridiplantae</taxon>
        <taxon>Streptophyta</taxon>
        <taxon>Embryophyta</taxon>
        <taxon>Tracheophyta</taxon>
        <taxon>Spermatophyta</taxon>
        <taxon>Magnoliopsida</taxon>
        <taxon>eudicotyledons</taxon>
        <taxon>Gunneridae</taxon>
        <taxon>Pentapetalae</taxon>
        <taxon>rosids</taxon>
        <taxon>fabids</taxon>
        <taxon>Fagales</taxon>
        <taxon>Fagaceae</taxon>
        <taxon>Castanea</taxon>
    </lineage>
</organism>
<gene>
    <name evidence="1" type="ORF">CMV_014953</name>
</gene>
<proteinExistence type="predicted"/>
<dbReference type="Proteomes" id="UP000737018">
    <property type="component" value="Unassembled WGS sequence"/>
</dbReference>
<accession>A0A8J4R5Z4</accession>
<evidence type="ECO:0000313" key="2">
    <source>
        <dbReference type="Proteomes" id="UP000737018"/>
    </source>
</evidence>
<sequence length="141" mass="16103">MLIFEMDKITYLGLVIDSLGKSYEVMLITTTPLCKRNHKTPVLITKSFNNLDIVLFSKRIGLMNMEKATSWTTVPNLSPSLLVDHKHLHALKSNPSSEGTKVVDKVEPYIDFKISEGKFERIRELYEKLLDKLKHLKGATN</sequence>
<keyword evidence="2" id="KW-1185">Reference proteome</keyword>
<comment type="caution">
    <text evidence="1">The sequence shown here is derived from an EMBL/GenBank/DDBJ whole genome shotgun (WGS) entry which is preliminary data.</text>
</comment>